<proteinExistence type="predicted"/>
<evidence type="ECO:0000313" key="2">
    <source>
        <dbReference type="EMBL" id="MFC5746948.1"/>
    </source>
</evidence>
<gene>
    <name evidence="2" type="ORF">ACFPZN_15075</name>
</gene>
<sequence>MALLGLWLLAAIGWGAIAAGLRRGLSGFTRRTALTAHAMTAPGMVLFCAVLGFGTLYGTIALTAEWWALILATGLRPERLVASGSLPRLAAWSVLTVLAVAVVTPVVLRA</sequence>
<keyword evidence="1" id="KW-0472">Membrane</keyword>
<feature type="transmembrane region" description="Helical" evidence="1">
    <location>
        <begin position="42"/>
        <end position="68"/>
    </location>
</feature>
<keyword evidence="1" id="KW-1133">Transmembrane helix</keyword>
<name>A0ABW0ZZT3_9ACTN</name>
<dbReference type="EMBL" id="JBHSON010000018">
    <property type="protein sequence ID" value="MFC5746948.1"/>
    <property type="molecule type" value="Genomic_DNA"/>
</dbReference>
<evidence type="ECO:0000313" key="3">
    <source>
        <dbReference type="Proteomes" id="UP001596074"/>
    </source>
</evidence>
<feature type="transmembrane region" description="Helical" evidence="1">
    <location>
        <begin position="89"/>
        <end position="108"/>
    </location>
</feature>
<keyword evidence="1" id="KW-0812">Transmembrane</keyword>
<protein>
    <submittedName>
        <fullName evidence="2">Uncharacterized protein</fullName>
    </submittedName>
</protein>
<keyword evidence="3" id="KW-1185">Reference proteome</keyword>
<evidence type="ECO:0000256" key="1">
    <source>
        <dbReference type="SAM" id="Phobius"/>
    </source>
</evidence>
<accession>A0ABW0ZZT3</accession>
<dbReference type="RefSeq" id="WP_378282569.1">
    <property type="nucleotide sequence ID" value="NZ_JBHSON010000018.1"/>
</dbReference>
<dbReference type="Proteomes" id="UP001596074">
    <property type="component" value="Unassembled WGS sequence"/>
</dbReference>
<organism evidence="2 3">
    <name type="scientific">Actinomadura rugatobispora</name>
    <dbReference type="NCBI Taxonomy" id="1994"/>
    <lineage>
        <taxon>Bacteria</taxon>
        <taxon>Bacillati</taxon>
        <taxon>Actinomycetota</taxon>
        <taxon>Actinomycetes</taxon>
        <taxon>Streptosporangiales</taxon>
        <taxon>Thermomonosporaceae</taxon>
        <taxon>Actinomadura</taxon>
    </lineage>
</organism>
<reference evidence="3" key="1">
    <citation type="journal article" date="2019" name="Int. J. Syst. Evol. Microbiol.">
        <title>The Global Catalogue of Microorganisms (GCM) 10K type strain sequencing project: providing services to taxonomists for standard genome sequencing and annotation.</title>
        <authorList>
            <consortium name="The Broad Institute Genomics Platform"/>
            <consortium name="The Broad Institute Genome Sequencing Center for Infectious Disease"/>
            <person name="Wu L."/>
            <person name="Ma J."/>
        </authorList>
    </citation>
    <scope>NUCLEOTIDE SEQUENCE [LARGE SCALE GENOMIC DNA]</scope>
    <source>
        <strain evidence="3">KCTC 42087</strain>
    </source>
</reference>
<comment type="caution">
    <text evidence="2">The sequence shown here is derived from an EMBL/GenBank/DDBJ whole genome shotgun (WGS) entry which is preliminary data.</text>
</comment>